<dbReference type="Proteomes" id="UP000824120">
    <property type="component" value="Chromosome 1"/>
</dbReference>
<accession>A0A9J6AXW8</accession>
<proteinExistence type="predicted"/>
<comment type="caution">
    <text evidence="1">The sequence shown here is derived from an EMBL/GenBank/DDBJ whole genome shotgun (WGS) entry which is preliminary data.</text>
</comment>
<organism evidence="1 2">
    <name type="scientific">Solanum commersonii</name>
    <name type="common">Commerson's wild potato</name>
    <name type="synonym">Commerson's nightshade</name>
    <dbReference type="NCBI Taxonomy" id="4109"/>
    <lineage>
        <taxon>Eukaryota</taxon>
        <taxon>Viridiplantae</taxon>
        <taxon>Streptophyta</taxon>
        <taxon>Embryophyta</taxon>
        <taxon>Tracheophyta</taxon>
        <taxon>Spermatophyta</taxon>
        <taxon>Magnoliopsida</taxon>
        <taxon>eudicotyledons</taxon>
        <taxon>Gunneridae</taxon>
        <taxon>Pentapetalae</taxon>
        <taxon>asterids</taxon>
        <taxon>lamiids</taxon>
        <taxon>Solanales</taxon>
        <taxon>Solanaceae</taxon>
        <taxon>Solanoideae</taxon>
        <taxon>Solaneae</taxon>
        <taxon>Solanum</taxon>
    </lineage>
</organism>
<name>A0A9J6AXW8_SOLCO</name>
<keyword evidence="2" id="KW-1185">Reference proteome</keyword>
<sequence length="79" mass="8627">MVGGLSKSDINMEWWKGQNVASDDSFKCKCDEVRTDGSHSESSSALDDGIATKREALIESKQLNGKSEELDGDEAYVVK</sequence>
<dbReference type="OrthoDB" id="1275090at2759"/>
<dbReference type="EMBL" id="JACXVP010000001">
    <property type="protein sequence ID" value="KAG5629300.1"/>
    <property type="molecule type" value="Genomic_DNA"/>
</dbReference>
<evidence type="ECO:0000313" key="2">
    <source>
        <dbReference type="Proteomes" id="UP000824120"/>
    </source>
</evidence>
<protein>
    <submittedName>
        <fullName evidence="1">Uncharacterized protein</fullName>
    </submittedName>
</protein>
<gene>
    <name evidence="1" type="ORF">H5410_001017</name>
</gene>
<dbReference type="AlphaFoldDB" id="A0A9J6AXW8"/>
<reference evidence="1 2" key="1">
    <citation type="submission" date="2020-09" db="EMBL/GenBank/DDBJ databases">
        <title>De no assembly of potato wild relative species, Solanum commersonii.</title>
        <authorList>
            <person name="Cho K."/>
        </authorList>
    </citation>
    <scope>NUCLEOTIDE SEQUENCE [LARGE SCALE GENOMIC DNA]</scope>
    <source>
        <strain evidence="1">LZ3.2</strain>
        <tissue evidence="1">Leaf</tissue>
    </source>
</reference>
<evidence type="ECO:0000313" key="1">
    <source>
        <dbReference type="EMBL" id="KAG5629300.1"/>
    </source>
</evidence>